<evidence type="ECO:0000313" key="3">
    <source>
        <dbReference type="Proteomes" id="UP000193380"/>
    </source>
</evidence>
<organism evidence="2 3">
    <name type="scientific">Oncorhynchus mykiss</name>
    <name type="common">Rainbow trout</name>
    <name type="synonym">Salmo gairdneri</name>
    <dbReference type="NCBI Taxonomy" id="8022"/>
    <lineage>
        <taxon>Eukaryota</taxon>
        <taxon>Metazoa</taxon>
        <taxon>Chordata</taxon>
        <taxon>Craniata</taxon>
        <taxon>Vertebrata</taxon>
        <taxon>Euteleostomi</taxon>
        <taxon>Actinopterygii</taxon>
        <taxon>Neopterygii</taxon>
        <taxon>Teleostei</taxon>
        <taxon>Protacanthopterygii</taxon>
        <taxon>Salmoniformes</taxon>
        <taxon>Salmonidae</taxon>
        <taxon>Salmoninae</taxon>
        <taxon>Oncorhynchus</taxon>
    </lineage>
</organism>
<dbReference type="AlphaFoldDB" id="A0A060Z2N9"/>
<dbReference type="GO" id="GO:0072659">
    <property type="term" value="P:protein localization to plasma membrane"/>
    <property type="evidence" value="ECO:0007669"/>
    <property type="project" value="TreeGrafter"/>
</dbReference>
<feature type="domain" description="Phosphofurin acidic cluster sorting protein 1/2 C-terminal" evidence="1">
    <location>
        <begin position="23"/>
        <end position="87"/>
    </location>
</feature>
<dbReference type="PaxDb" id="8022-A0A060Z2N9"/>
<dbReference type="PANTHER" id="PTHR13280:SF15">
    <property type="entry name" value="PHOSPHOFURIN ACIDIC CLUSTER SORTING PROTEIN 2"/>
    <property type="match status" value="1"/>
</dbReference>
<gene>
    <name evidence="2" type="ORF">GSONMT00036547001</name>
</gene>
<sequence length="88" mass="9924">MCQASQRRSADCIPPPQIPRKTVYDQLNHILVSDHHLPDSIILINTSDWQGQYLSSVLQNQHLPVVCTCTTADIQAAFNTIVSRIQRL</sequence>
<accession>A0A060Z2N9</accession>
<dbReference type="Proteomes" id="UP000193380">
    <property type="component" value="Unassembled WGS sequence"/>
</dbReference>
<evidence type="ECO:0000313" key="2">
    <source>
        <dbReference type="EMBL" id="CDQ98246.1"/>
    </source>
</evidence>
<name>A0A060Z2N9_ONCMY</name>
<dbReference type="Pfam" id="PF10254">
    <property type="entry name" value="Pacs-1"/>
    <property type="match status" value="1"/>
</dbReference>
<dbReference type="EMBL" id="FR936066">
    <property type="protein sequence ID" value="CDQ98246.1"/>
    <property type="molecule type" value="Genomic_DNA"/>
</dbReference>
<dbReference type="GO" id="GO:0044325">
    <property type="term" value="F:transmembrane transporter binding"/>
    <property type="evidence" value="ECO:0007669"/>
    <property type="project" value="TreeGrafter"/>
</dbReference>
<dbReference type="PANTHER" id="PTHR13280">
    <property type="entry name" value="PHOSPHOFURIN ACIDIC CLUSTER SORTING PROTEIN"/>
    <property type="match status" value="1"/>
</dbReference>
<proteinExistence type="predicted"/>
<dbReference type="STRING" id="8022.A0A060Z2N9"/>
<protein>
    <recommendedName>
        <fullName evidence="1">Phosphofurin acidic cluster sorting protein 1/2 C-terminal domain-containing protein</fullName>
    </recommendedName>
</protein>
<reference evidence="2" key="1">
    <citation type="journal article" date="2014" name="Nat. Commun.">
        <title>The rainbow trout genome provides novel insights into evolution after whole-genome duplication in vertebrates.</title>
        <authorList>
            <person name="Berthelot C."/>
            <person name="Brunet F."/>
            <person name="Chalopin D."/>
            <person name="Juanchich A."/>
            <person name="Bernard M."/>
            <person name="Noel B."/>
            <person name="Bento P."/>
            <person name="Da Silva C."/>
            <person name="Labadie K."/>
            <person name="Alberti A."/>
            <person name="Aury J.M."/>
            <person name="Louis A."/>
            <person name="Dehais P."/>
            <person name="Bardou P."/>
            <person name="Montfort J."/>
            <person name="Klopp C."/>
            <person name="Cabau C."/>
            <person name="Gaspin C."/>
            <person name="Thorgaard G.H."/>
            <person name="Boussaha M."/>
            <person name="Quillet E."/>
            <person name="Guyomard R."/>
            <person name="Galiana D."/>
            <person name="Bobe J."/>
            <person name="Volff J.N."/>
            <person name="Genet C."/>
            <person name="Wincker P."/>
            <person name="Jaillon O."/>
            <person name="Roest Crollius H."/>
            <person name="Guiguen Y."/>
        </authorList>
    </citation>
    <scope>NUCLEOTIDE SEQUENCE [LARGE SCALE GENOMIC DNA]</scope>
</reference>
<dbReference type="InterPro" id="IPR019381">
    <property type="entry name" value="PACS1/2_C"/>
</dbReference>
<evidence type="ECO:0000259" key="1">
    <source>
        <dbReference type="Pfam" id="PF10254"/>
    </source>
</evidence>
<reference evidence="2" key="2">
    <citation type="submission" date="2014-03" db="EMBL/GenBank/DDBJ databases">
        <authorList>
            <person name="Genoscope - CEA"/>
        </authorList>
    </citation>
    <scope>NUCLEOTIDE SEQUENCE</scope>
</reference>